<dbReference type="Pfam" id="PF17390">
    <property type="entry name" value="Bac_rhamnosid_C"/>
    <property type="match status" value="1"/>
</dbReference>
<dbReference type="GO" id="GO:0030596">
    <property type="term" value="F:alpha-L-rhamnosidase activity"/>
    <property type="evidence" value="ECO:0007669"/>
    <property type="project" value="UniProtKB-EC"/>
</dbReference>
<dbReference type="InterPro" id="IPR008902">
    <property type="entry name" value="Rhamnosid_concanavalin"/>
</dbReference>
<evidence type="ECO:0000313" key="9">
    <source>
        <dbReference type="Proteomes" id="UP000249645"/>
    </source>
</evidence>
<dbReference type="PIRSF" id="PIRSF010631">
    <property type="entry name" value="A-rhamnsds"/>
    <property type="match status" value="1"/>
</dbReference>
<evidence type="ECO:0000259" key="4">
    <source>
        <dbReference type="Pfam" id="PF05592"/>
    </source>
</evidence>
<organism evidence="8 9">
    <name type="scientific">Pseudopedobacter saltans</name>
    <dbReference type="NCBI Taxonomy" id="151895"/>
    <lineage>
        <taxon>Bacteria</taxon>
        <taxon>Pseudomonadati</taxon>
        <taxon>Bacteroidota</taxon>
        <taxon>Sphingobacteriia</taxon>
        <taxon>Sphingobacteriales</taxon>
        <taxon>Sphingobacteriaceae</taxon>
        <taxon>Pseudopedobacter</taxon>
    </lineage>
</organism>
<dbReference type="Pfam" id="PF05592">
    <property type="entry name" value="Bac_rhamnosid"/>
    <property type="match status" value="1"/>
</dbReference>
<feature type="domain" description="Alpha-L-rhamnosidase concanavalin-like" evidence="4">
    <location>
        <begin position="346"/>
        <end position="456"/>
    </location>
</feature>
<dbReference type="Pfam" id="PF08531">
    <property type="entry name" value="Bac_rhamnosid_N"/>
    <property type="match status" value="1"/>
</dbReference>
<evidence type="ECO:0000313" key="8">
    <source>
        <dbReference type="EMBL" id="PZP49170.1"/>
    </source>
</evidence>
<proteinExistence type="predicted"/>
<reference evidence="8 9" key="1">
    <citation type="submission" date="2017-11" db="EMBL/GenBank/DDBJ databases">
        <title>Infants hospitalized years apart are colonized by the same room-sourced microbial strains.</title>
        <authorList>
            <person name="Brooks B."/>
            <person name="Olm M.R."/>
            <person name="Firek B.A."/>
            <person name="Baker R."/>
            <person name="Thomas B.C."/>
            <person name="Morowitz M.J."/>
            <person name="Banfield J.F."/>
        </authorList>
    </citation>
    <scope>NUCLEOTIDE SEQUENCE [LARGE SCALE GENOMIC DNA]</scope>
    <source>
        <strain evidence="8">S2_009_000_R2_76</strain>
    </source>
</reference>
<dbReference type="EMBL" id="QFOI01000124">
    <property type="protein sequence ID" value="PZP49170.1"/>
    <property type="molecule type" value="Genomic_DNA"/>
</dbReference>
<dbReference type="SUPFAM" id="SSF48208">
    <property type="entry name" value="Six-hairpin glycosidases"/>
    <property type="match status" value="1"/>
</dbReference>
<feature type="domain" description="Alpha-L-rhamnosidase six-hairpin glycosidase" evidence="6">
    <location>
        <begin position="462"/>
        <end position="786"/>
    </location>
</feature>
<sequence>MISIFIVKKKVRLFLLLVLSYSVVVAQEKIRDLQCNHLTNPIGLDDQHPVFTWKSFNTKFQSAFQIEFSSDSIFSKKEKIIYTTSRVKNSQNIYTYNGPSLKPFEKYYWRVKLWDEKNKMSISKISSWEMGLIDPSNWKGSWITDSHDINEKRAADFRKTIQLHSNIKSARAYISAGGLFELYANGLKVGNHRLDPMFTRYDRRIEYITFDITDLLHKGNNVLAVRLGNGWYNFQPTAVWFFDKAPWRARPKFCMDIHITYEDGSTQTIVTDNTWKTHLNEIVRNNIYTGEYHDNRLMEIGWLKSEFRDTAWRNVSYVPAPTNNIVAMENVPIRDVDTIYPKKVSKLNDSTYVFDFGQNFSGVSELNVKGFRGAHFKLVHGERLYQDGSVDISNIDYHYRPKADSDPFGTDDYILSGNGTECFRPLFNYKGFQYVQVTCPSTISLDKSNLKAYFMHSDVPPIGFVNSSNPLLNKIWKATNQSYLSNLFGYPTDCPQREKNGWTGDAHTAVETGLYNFDAYTIYKKWMYDNIDVQQPNGILPAIIPTDWWGMDWANGSDWTSTLAVIPWNLFQFYGDTSILKQCYFPLKKYIDHLNFISPNFLTDWGLGDWIPIKSVATKELVTSIYYYVDCNLLAKEAKILGMKVDAIYYHDLSEKIKNAINKKYLNYASGIYANGYQTELSMPLMWGIVPSELKAKVAANLASKVQSDKGLDVGLLGSKAILNALSENGFAEIAYQLASSDTFPSWGYWIKNGATTLYENWKITGKEDLSMNHIMFGEIGAWFYKGLGGILPDSSSAGFKHFFLKPNIIKNLQHFEARFNSPYGLIVSEWEHVGNKTQLYVEVPSNSSATLFLPKKGKDEKIELSSGKYQYEW</sequence>
<dbReference type="GO" id="GO:0005975">
    <property type="term" value="P:carbohydrate metabolic process"/>
    <property type="evidence" value="ECO:0007669"/>
    <property type="project" value="InterPro"/>
</dbReference>
<protein>
    <recommendedName>
        <fullName evidence="2">alpha-L-rhamnosidase</fullName>
        <ecNumber evidence="2">3.2.1.40</ecNumber>
    </recommendedName>
</protein>
<dbReference type="AlphaFoldDB" id="A0A2W5F6B6"/>
<dbReference type="Pfam" id="PF17389">
    <property type="entry name" value="Bac_rhamnosid6H"/>
    <property type="match status" value="1"/>
</dbReference>
<evidence type="ECO:0000256" key="1">
    <source>
        <dbReference type="ARBA" id="ARBA00001445"/>
    </source>
</evidence>
<feature type="domain" description="Bacterial alpha-L-rhamnosidase N-terminal" evidence="5">
    <location>
        <begin position="166"/>
        <end position="335"/>
    </location>
</feature>
<dbReference type="SUPFAM" id="SSF49785">
    <property type="entry name" value="Galactose-binding domain-like"/>
    <property type="match status" value="1"/>
</dbReference>
<dbReference type="Gene3D" id="2.60.40.10">
    <property type="entry name" value="Immunoglobulins"/>
    <property type="match status" value="1"/>
</dbReference>
<dbReference type="InterPro" id="IPR012341">
    <property type="entry name" value="6hp_glycosidase-like_sf"/>
</dbReference>
<dbReference type="InterPro" id="IPR013737">
    <property type="entry name" value="Bac_rhamnosid_N"/>
</dbReference>
<keyword evidence="3" id="KW-0378">Hydrolase</keyword>
<dbReference type="InterPro" id="IPR035396">
    <property type="entry name" value="Bac_rhamnosid6H"/>
</dbReference>
<feature type="domain" description="Alpha-L-rhamnosidase C-terminal" evidence="7">
    <location>
        <begin position="795"/>
        <end position="862"/>
    </location>
</feature>
<dbReference type="PANTHER" id="PTHR33307">
    <property type="entry name" value="ALPHA-RHAMNOSIDASE (EUROFUNG)"/>
    <property type="match status" value="1"/>
</dbReference>
<evidence type="ECO:0000256" key="3">
    <source>
        <dbReference type="ARBA" id="ARBA00022801"/>
    </source>
</evidence>
<dbReference type="InterPro" id="IPR008928">
    <property type="entry name" value="6-hairpin_glycosidase_sf"/>
</dbReference>
<gene>
    <name evidence="8" type="ORF">DI598_08495</name>
</gene>
<dbReference type="EC" id="3.2.1.40" evidence="2"/>
<accession>A0A2W5F6B6</accession>
<name>A0A2W5F6B6_9SPHI</name>
<dbReference type="InterPro" id="IPR013783">
    <property type="entry name" value="Ig-like_fold"/>
</dbReference>
<evidence type="ECO:0000256" key="2">
    <source>
        <dbReference type="ARBA" id="ARBA00012652"/>
    </source>
</evidence>
<comment type="catalytic activity">
    <reaction evidence="1">
        <text>Hydrolysis of terminal non-reducing alpha-L-rhamnose residues in alpha-L-rhamnosides.</text>
        <dbReference type="EC" id="3.2.1.40"/>
    </reaction>
</comment>
<comment type="caution">
    <text evidence="8">The sequence shown here is derived from an EMBL/GenBank/DDBJ whole genome shotgun (WGS) entry which is preliminary data.</text>
</comment>
<dbReference type="Gene3D" id="2.60.120.260">
    <property type="entry name" value="Galactose-binding domain-like"/>
    <property type="match status" value="2"/>
</dbReference>
<evidence type="ECO:0000259" key="6">
    <source>
        <dbReference type="Pfam" id="PF17389"/>
    </source>
</evidence>
<dbReference type="InterPro" id="IPR016007">
    <property type="entry name" value="Alpha_rhamnosid"/>
</dbReference>
<dbReference type="PANTHER" id="PTHR33307:SF6">
    <property type="entry name" value="ALPHA-RHAMNOSIDASE (EUROFUNG)-RELATED"/>
    <property type="match status" value="1"/>
</dbReference>
<dbReference type="Gene3D" id="1.50.10.10">
    <property type="match status" value="1"/>
</dbReference>
<dbReference type="Gene3D" id="2.60.420.10">
    <property type="entry name" value="Maltose phosphorylase, domain 3"/>
    <property type="match status" value="1"/>
</dbReference>
<dbReference type="InterPro" id="IPR008979">
    <property type="entry name" value="Galactose-bd-like_sf"/>
</dbReference>
<dbReference type="Pfam" id="PF25788">
    <property type="entry name" value="Ig_Rha78A_N"/>
    <property type="match status" value="1"/>
</dbReference>
<dbReference type="Proteomes" id="UP000249645">
    <property type="component" value="Unassembled WGS sequence"/>
</dbReference>
<evidence type="ECO:0000259" key="5">
    <source>
        <dbReference type="Pfam" id="PF08531"/>
    </source>
</evidence>
<dbReference type="InterPro" id="IPR035398">
    <property type="entry name" value="Bac_rhamnosid_C"/>
</dbReference>
<evidence type="ECO:0000259" key="7">
    <source>
        <dbReference type="Pfam" id="PF17390"/>
    </source>
</evidence>